<dbReference type="CDD" id="cd06661">
    <property type="entry name" value="GGCT_like"/>
    <property type="match status" value="1"/>
</dbReference>
<evidence type="ECO:0000256" key="2">
    <source>
        <dbReference type="ARBA" id="ARBA00023239"/>
    </source>
</evidence>
<keyword evidence="4" id="KW-1185">Reference proteome</keyword>
<protein>
    <recommendedName>
        <fullName evidence="1">glutathione-specific gamma-glutamylcyclotransferase</fullName>
        <ecNumber evidence="1">4.3.2.7</ecNumber>
    </recommendedName>
</protein>
<dbReference type="GO" id="GO:0061928">
    <property type="term" value="F:glutathione specific gamma-glutamylcyclotransferase activity"/>
    <property type="evidence" value="ECO:0007669"/>
    <property type="project" value="UniProtKB-EC"/>
</dbReference>
<proteinExistence type="predicted"/>
<dbReference type="STRING" id="137658.SAMN05216186_102501"/>
<dbReference type="PANTHER" id="PTHR12192">
    <property type="entry name" value="CATION TRANSPORT PROTEIN CHAC-RELATED"/>
    <property type="match status" value="1"/>
</dbReference>
<organism evidence="3 4">
    <name type="scientific">Pseudomonas indica</name>
    <dbReference type="NCBI Taxonomy" id="137658"/>
    <lineage>
        <taxon>Bacteria</taxon>
        <taxon>Pseudomonadati</taxon>
        <taxon>Pseudomonadota</taxon>
        <taxon>Gammaproteobacteria</taxon>
        <taxon>Pseudomonadales</taxon>
        <taxon>Pseudomonadaceae</taxon>
        <taxon>Pseudomonas</taxon>
    </lineage>
</organism>
<evidence type="ECO:0000313" key="4">
    <source>
        <dbReference type="Proteomes" id="UP000198706"/>
    </source>
</evidence>
<reference evidence="3 4" key="1">
    <citation type="submission" date="2016-10" db="EMBL/GenBank/DDBJ databases">
        <authorList>
            <person name="de Groot N.N."/>
        </authorList>
    </citation>
    <scope>NUCLEOTIDE SEQUENCE [LARGE SCALE GENOMIC DNA]</scope>
    <source>
        <strain evidence="3 4">JCM 21544</strain>
    </source>
</reference>
<dbReference type="GO" id="GO:0006751">
    <property type="term" value="P:glutathione catabolic process"/>
    <property type="evidence" value="ECO:0007669"/>
    <property type="project" value="InterPro"/>
</dbReference>
<dbReference type="EC" id="4.3.2.7" evidence="1"/>
<sequence length="216" mass="24096">MNDHAPFSCSLYPPALGLPRQLTCAELQASLENTMRQRGAGPVWLFAYGSLIWRPACPSVEARRARVHGYHRGLYLWSMLHRGTPENPGLVLGLDRGGSCSGFAYRLPEAGLEEHLLALWQREMPDASYRPEWLNCRLEDGSQVRALGFVLQRHLPSYAGLQPDSVLSRVFATACGHFGTTRDYVEQTVSALRAHAMPDFNLEATLARCCPERVSE</sequence>
<dbReference type="RefSeq" id="WP_084334506.1">
    <property type="nucleotide sequence ID" value="NZ_CBKZNZ010000091.1"/>
</dbReference>
<dbReference type="SUPFAM" id="SSF110857">
    <property type="entry name" value="Gamma-glutamyl cyclotransferase-like"/>
    <property type="match status" value="1"/>
</dbReference>
<gene>
    <name evidence="3" type="ORF">SAMN05216186_102501</name>
</gene>
<dbReference type="PANTHER" id="PTHR12192:SF2">
    <property type="entry name" value="GLUTATHIONE-SPECIFIC GAMMA-GLUTAMYLCYCLOTRANSFERASE 2"/>
    <property type="match status" value="1"/>
</dbReference>
<dbReference type="InterPro" id="IPR013024">
    <property type="entry name" value="GGCT-like"/>
</dbReference>
<name>A0A1G8W8D7_9PSED</name>
<dbReference type="InterPro" id="IPR036568">
    <property type="entry name" value="GGCT-like_sf"/>
</dbReference>
<dbReference type="OrthoDB" id="9795692at2"/>
<dbReference type="InterPro" id="IPR006840">
    <property type="entry name" value="ChaC"/>
</dbReference>
<dbReference type="Gene3D" id="3.10.490.10">
    <property type="entry name" value="Gamma-glutamyl cyclotransferase-like"/>
    <property type="match status" value="1"/>
</dbReference>
<evidence type="ECO:0000256" key="1">
    <source>
        <dbReference type="ARBA" id="ARBA00012344"/>
    </source>
</evidence>
<evidence type="ECO:0000313" key="3">
    <source>
        <dbReference type="EMBL" id="SDJ74562.1"/>
    </source>
</evidence>
<dbReference type="Proteomes" id="UP000198706">
    <property type="component" value="Unassembled WGS sequence"/>
</dbReference>
<accession>A0A1G8W8D7</accession>
<keyword evidence="2" id="KW-0456">Lyase</keyword>
<dbReference type="Pfam" id="PF04752">
    <property type="entry name" value="ChaC"/>
    <property type="match status" value="1"/>
</dbReference>
<dbReference type="GO" id="GO:0005737">
    <property type="term" value="C:cytoplasm"/>
    <property type="evidence" value="ECO:0007669"/>
    <property type="project" value="TreeGrafter"/>
</dbReference>
<dbReference type="AlphaFoldDB" id="A0A1G8W8D7"/>
<dbReference type="EMBL" id="FNFD01000002">
    <property type="protein sequence ID" value="SDJ74562.1"/>
    <property type="molecule type" value="Genomic_DNA"/>
</dbReference>